<reference evidence="1" key="1">
    <citation type="journal article" date="2019" name="bioRxiv">
        <title>The Genome of the Zebra Mussel, Dreissena polymorpha: A Resource for Invasive Species Research.</title>
        <authorList>
            <person name="McCartney M.A."/>
            <person name="Auch B."/>
            <person name="Kono T."/>
            <person name="Mallez S."/>
            <person name="Zhang Y."/>
            <person name="Obille A."/>
            <person name="Becker A."/>
            <person name="Abrahante J.E."/>
            <person name="Garbe J."/>
            <person name="Badalamenti J.P."/>
            <person name="Herman A."/>
            <person name="Mangelson H."/>
            <person name="Liachko I."/>
            <person name="Sullivan S."/>
            <person name="Sone E.D."/>
            <person name="Koren S."/>
            <person name="Silverstein K.A.T."/>
            <person name="Beckman K.B."/>
            <person name="Gohl D.M."/>
        </authorList>
    </citation>
    <scope>NUCLEOTIDE SEQUENCE</scope>
    <source>
        <strain evidence="1">Duluth1</strain>
        <tissue evidence="1">Whole animal</tissue>
    </source>
</reference>
<reference evidence="1" key="2">
    <citation type="submission" date="2020-11" db="EMBL/GenBank/DDBJ databases">
        <authorList>
            <person name="McCartney M.A."/>
            <person name="Auch B."/>
            <person name="Kono T."/>
            <person name="Mallez S."/>
            <person name="Becker A."/>
            <person name="Gohl D.M."/>
            <person name="Silverstein K.A.T."/>
            <person name="Koren S."/>
            <person name="Bechman K.B."/>
            <person name="Herman A."/>
            <person name="Abrahante J.E."/>
            <person name="Garbe J."/>
        </authorList>
    </citation>
    <scope>NUCLEOTIDE SEQUENCE</scope>
    <source>
        <strain evidence="1">Duluth1</strain>
        <tissue evidence="1">Whole animal</tissue>
    </source>
</reference>
<evidence type="ECO:0000313" key="1">
    <source>
        <dbReference type="EMBL" id="KAH3741062.1"/>
    </source>
</evidence>
<protein>
    <submittedName>
        <fullName evidence="1">Uncharacterized protein</fullName>
    </submittedName>
</protein>
<sequence>MALGYMAINRVGSPTAKLYDDPSVIEAQAIPVEHFLSNKEDVERQEYRMRVIVGRIVTRHLQWFKENFEATPHIVHDNTLQSTRKSLIINLGVFNEDPSSTQGAIGIYEKLQKYVPVVRN</sequence>
<proteinExistence type="predicted"/>
<dbReference type="AlphaFoldDB" id="A0A9D4D9D2"/>
<evidence type="ECO:0000313" key="2">
    <source>
        <dbReference type="Proteomes" id="UP000828390"/>
    </source>
</evidence>
<gene>
    <name evidence="1" type="ORF">DPMN_047780</name>
</gene>
<dbReference type="EMBL" id="JAIWYP010000011">
    <property type="protein sequence ID" value="KAH3741062.1"/>
    <property type="molecule type" value="Genomic_DNA"/>
</dbReference>
<comment type="caution">
    <text evidence="1">The sequence shown here is derived from an EMBL/GenBank/DDBJ whole genome shotgun (WGS) entry which is preliminary data.</text>
</comment>
<dbReference type="Proteomes" id="UP000828390">
    <property type="component" value="Unassembled WGS sequence"/>
</dbReference>
<keyword evidence="2" id="KW-1185">Reference proteome</keyword>
<organism evidence="1 2">
    <name type="scientific">Dreissena polymorpha</name>
    <name type="common">Zebra mussel</name>
    <name type="synonym">Mytilus polymorpha</name>
    <dbReference type="NCBI Taxonomy" id="45954"/>
    <lineage>
        <taxon>Eukaryota</taxon>
        <taxon>Metazoa</taxon>
        <taxon>Spiralia</taxon>
        <taxon>Lophotrochozoa</taxon>
        <taxon>Mollusca</taxon>
        <taxon>Bivalvia</taxon>
        <taxon>Autobranchia</taxon>
        <taxon>Heteroconchia</taxon>
        <taxon>Euheterodonta</taxon>
        <taxon>Imparidentia</taxon>
        <taxon>Neoheterodontei</taxon>
        <taxon>Myida</taxon>
        <taxon>Dreissenoidea</taxon>
        <taxon>Dreissenidae</taxon>
        <taxon>Dreissena</taxon>
    </lineage>
</organism>
<name>A0A9D4D9D2_DREPO</name>
<accession>A0A9D4D9D2</accession>